<dbReference type="InterPro" id="IPR050109">
    <property type="entry name" value="HTH-type_TetR-like_transc_reg"/>
</dbReference>
<dbReference type="PANTHER" id="PTHR30055">
    <property type="entry name" value="HTH-TYPE TRANSCRIPTIONAL REGULATOR RUTR"/>
    <property type="match status" value="1"/>
</dbReference>
<keyword evidence="1 2" id="KW-0238">DNA-binding</keyword>
<evidence type="ECO:0000259" key="3">
    <source>
        <dbReference type="PROSITE" id="PS50977"/>
    </source>
</evidence>
<dbReference type="PRINTS" id="PR00455">
    <property type="entry name" value="HTHTETR"/>
</dbReference>
<dbReference type="Proteomes" id="UP001501842">
    <property type="component" value="Unassembled WGS sequence"/>
</dbReference>
<accession>A0ABN3UK39</accession>
<evidence type="ECO:0000256" key="1">
    <source>
        <dbReference type="ARBA" id="ARBA00023125"/>
    </source>
</evidence>
<dbReference type="EMBL" id="BAAATZ010000029">
    <property type="protein sequence ID" value="GAA2734343.1"/>
    <property type="molecule type" value="Genomic_DNA"/>
</dbReference>
<organism evidence="4 5">
    <name type="scientific">Actinocorallia aurantiaca</name>
    <dbReference type="NCBI Taxonomy" id="46204"/>
    <lineage>
        <taxon>Bacteria</taxon>
        <taxon>Bacillati</taxon>
        <taxon>Actinomycetota</taxon>
        <taxon>Actinomycetes</taxon>
        <taxon>Streptosporangiales</taxon>
        <taxon>Thermomonosporaceae</taxon>
        <taxon>Actinocorallia</taxon>
    </lineage>
</organism>
<dbReference type="InterPro" id="IPR009057">
    <property type="entry name" value="Homeodomain-like_sf"/>
</dbReference>
<gene>
    <name evidence="4" type="ORF">GCM10010439_56490</name>
</gene>
<dbReference type="Gene3D" id="1.10.357.10">
    <property type="entry name" value="Tetracycline Repressor, domain 2"/>
    <property type="match status" value="1"/>
</dbReference>
<reference evidence="4 5" key="1">
    <citation type="journal article" date="2019" name="Int. J. Syst. Evol. Microbiol.">
        <title>The Global Catalogue of Microorganisms (GCM) 10K type strain sequencing project: providing services to taxonomists for standard genome sequencing and annotation.</title>
        <authorList>
            <consortium name="The Broad Institute Genomics Platform"/>
            <consortium name="The Broad Institute Genome Sequencing Center for Infectious Disease"/>
            <person name="Wu L."/>
            <person name="Ma J."/>
        </authorList>
    </citation>
    <scope>NUCLEOTIDE SEQUENCE [LARGE SCALE GENOMIC DNA]</scope>
    <source>
        <strain evidence="4 5">JCM 8201</strain>
    </source>
</reference>
<proteinExistence type="predicted"/>
<feature type="domain" description="HTH tetR-type" evidence="3">
    <location>
        <begin position="13"/>
        <end position="73"/>
    </location>
</feature>
<feature type="DNA-binding region" description="H-T-H motif" evidence="2">
    <location>
        <begin position="36"/>
        <end position="55"/>
    </location>
</feature>
<dbReference type="Pfam" id="PF00440">
    <property type="entry name" value="TetR_N"/>
    <property type="match status" value="1"/>
</dbReference>
<name>A0ABN3UK39_9ACTN</name>
<dbReference type="PROSITE" id="PS50977">
    <property type="entry name" value="HTH_TETR_2"/>
    <property type="match status" value="1"/>
</dbReference>
<keyword evidence="5" id="KW-1185">Reference proteome</keyword>
<dbReference type="SUPFAM" id="SSF46689">
    <property type="entry name" value="Homeodomain-like"/>
    <property type="match status" value="1"/>
</dbReference>
<dbReference type="InterPro" id="IPR001647">
    <property type="entry name" value="HTH_TetR"/>
</dbReference>
<evidence type="ECO:0000256" key="2">
    <source>
        <dbReference type="PROSITE-ProRule" id="PRU00335"/>
    </source>
</evidence>
<sequence>MGVPRNRRPQDREEKREEILAAAQRLFIDDGYESASMGQIAKSAGVTVNTIYWYFRDKDDLLVAVLDRLLAEALAQYATIADRPLNDRLLWAVDQLERLHGLVNTVHTRAPASPAVHTWHTGFHELAATLVVDDLRKTGAAEADLPAMTAIGTFVIEGLLTHRHDDADKRAVIDLLVHKLTTVPTRS</sequence>
<comment type="caution">
    <text evidence="4">The sequence shown here is derived from an EMBL/GenBank/DDBJ whole genome shotgun (WGS) entry which is preliminary data.</text>
</comment>
<protein>
    <submittedName>
        <fullName evidence="4">Helix-turn-helix domain-containing protein</fullName>
    </submittedName>
</protein>
<dbReference type="PANTHER" id="PTHR30055:SF226">
    <property type="entry name" value="HTH-TYPE TRANSCRIPTIONAL REGULATOR PKSA"/>
    <property type="match status" value="1"/>
</dbReference>
<evidence type="ECO:0000313" key="4">
    <source>
        <dbReference type="EMBL" id="GAA2734343.1"/>
    </source>
</evidence>
<evidence type="ECO:0000313" key="5">
    <source>
        <dbReference type="Proteomes" id="UP001501842"/>
    </source>
</evidence>